<accession>A0ACC1RQH4</accession>
<protein>
    <submittedName>
        <fullName evidence="1">Uncharacterized protein</fullName>
    </submittedName>
</protein>
<proteinExistence type="predicted"/>
<sequence length="171" mass="17692">MDLSHLGNKAFGMSQPILGVNTDNSMTDNEEQSDSSPTVSGSPTYTMPPKAKTTELPSSAQGVQQQIKPQAPSPHVDATPKAPPTNGLPPVTPASSGNAVDGLPASDDHSWVVLESDKKPASAQRPDEVREPPASTSTASSSTVTATVEDGLADSGSHDSAQVRVEPAIYY</sequence>
<dbReference type="EMBL" id="JANHOG010002360">
    <property type="protein sequence ID" value="KAJ3524222.1"/>
    <property type="molecule type" value="Genomic_DNA"/>
</dbReference>
<evidence type="ECO:0000313" key="1">
    <source>
        <dbReference type="EMBL" id="KAJ3524222.1"/>
    </source>
</evidence>
<gene>
    <name evidence="1" type="ORF">NM688_g8598</name>
</gene>
<evidence type="ECO:0000313" key="2">
    <source>
        <dbReference type="Proteomes" id="UP001148662"/>
    </source>
</evidence>
<comment type="caution">
    <text evidence="1">The sequence shown here is derived from an EMBL/GenBank/DDBJ whole genome shotgun (WGS) entry which is preliminary data.</text>
</comment>
<reference evidence="1" key="1">
    <citation type="submission" date="2022-07" db="EMBL/GenBank/DDBJ databases">
        <title>Genome Sequence of Phlebia brevispora.</title>
        <authorList>
            <person name="Buettner E."/>
        </authorList>
    </citation>
    <scope>NUCLEOTIDE SEQUENCE</scope>
    <source>
        <strain evidence="1">MPL23</strain>
    </source>
</reference>
<keyword evidence="2" id="KW-1185">Reference proteome</keyword>
<name>A0ACC1RQH4_9APHY</name>
<dbReference type="Proteomes" id="UP001148662">
    <property type="component" value="Unassembled WGS sequence"/>
</dbReference>
<organism evidence="1 2">
    <name type="scientific">Phlebia brevispora</name>
    <dbReference type="NCBI Taxonomy" id="194682"/>
    <lineage>
        <taxon>Eukaryota</taxon>
        <taxon>Fungi</taxon>
        <taxon>Dikarya</taxon>
        <taxon>Basidiomycota</taxon>
        <taxon>Agaricomycotina</taxon>
        <taxon>Agaricomycetes</taxon>
        <taxon>Polyporales</taxon>
        <taxon>Meruliaceae</taxon>
        <taxon>Phlebia</taxon>
    </lineage>
</organism>